<gene>
    <name evidence="6" type="ORF">C41B8_00305</name>
</gene>
<dbReference type="Pfam" id="PF10518">
    <property type="entry name" value="TAT_signal"/>
    <property type="match status" value="1"/>
</dbReference>
<dbReference type="STRING" id="1304275.C41B8_00305"/>
<protein>
    <submittedName>
        <fullName evidence="6">Extracellular ligand-binding receptor</fullName>
    </submittedName>
</protein>
<name>A0A084IR10_SALHC</name>
<dbReference type="SUPFAM" id="SSF53822">
    <property type="entry name" value="Periplasmic binding protein-like I"/>
    <property type="match status" value="1"/>
</dbReference>
<dbReference type="RefSeq" id="WP_037332657.1">
    <property type="nucleotide sequence ID" value="NZ_APNK01000001.1"/>
</dbReference>
<organism evidence="6 7">
    <name type="scientific">Salinisphaera hydrothermalis (strain C41B8)</name>
    <dbReference type="NCBI Taxonomy" id="1304275"/>
    <lineage>
        <taxon>Bacteria</taxon>
        <taxon>Pseudomonadati</taxon>
        <taxon>Pseudomonadota</taxon>
        <taxon>Gammaproteobacteria</taxon>
        <taxon>Salinisphaerales</taxon>
        <taxon>Salinisphaeraceae</taxon>
        <taxon>Salinisphaera</taxon>
    </lineage>
</organism>
<dbReference type="PATRIC" id="fig|1304275.5.peg.57"/>
<dbReference type="InterPro" id="IPR019546">
    <property type="entry name" value="TAT_signal_bac_arc"/>
</dbReference>
<dbReference type="InterPro" id="IPR028081">
    <property type="entry name" value="Leu-bd"/>
</dbReference>
<sequence length="420" mass="45310">MSIFDFEDYKINRRTLLKTSAAVGASTLLYPAMSAFAKSDDPIKIGQIDPQTGTYAALGGNQIAGARLAVDQINAKGGVMGRPLQLLVEDSAANVGQSVQKARKLVNRDKVHFLMGAVSSSVALAVSQAAQDMNTIYMDIGGHADAVTGDKCSWNTFRTCSTTWLLTAGDFQAIFDKYGKRWYFITPDYSFGHALHHDYLTQLKKAGGTEAGNALAPLGTTDFSSYLIKAKSANPDALIVLGAGDDMINTLKQATQFGLNKSMGVGGPMMELEVLQSLPDAARYGMWNMEWYWDQPNVPHVADFVDAYRKANGGKTPTARSWFGFASAHALALATEKAKSLDAQKVAKALEGLELPPEVALQPNKAIYRAGDHQLIGSEYPGTIKSGGKYPDLFQVTDVVDSSKIARSVEEKGCRITYPS</sequence>
<dbReference type="PROSITE" id="PS51318">
    <property type="entry name" value="TAT"/>
    <property type="match status" value="1"/>
</dbReference>
<keyword evidence="3" id="KW-0732">Signal</keyword>
<dbReference type="GO" id="GO:0006865">
    <property type="term" value="P:amino acid transport"/>
    <property type="evidence" value="ECO:0007669"/>
    <property type="project" value="UniProtKB-KW"/>
</dbReference>
<dbReference type="PANTHER" id="PTHR30483">
    <property type="entry name" value="LEUCINE-SPECIFIC-BINDING PROTEIN"/>
    <property type="match status" value="1"/>
</dbReference>
<accession>A0A084IR10</accession>
<evidence type="ECO:0000256" key="2">
    <source>
        <dbReference type="ARBA" id="ARBA00022448"/>
    </source>
</evidence>
<evidence type="ECO:0000256" key="4">
    <source>
        <dbReference type="ARBA" id="ARBA00022970"/>
    </source>
</evidence>
<dbReference type="PRINTS" id="PR00337">
    <property type="entry name" value="LEUILEVALBP"/>
</dbReference>
<evidence type="ECO:0000259" key="5">
    <source>
        <dbReference type="Pfam" id="PF13458"/>
    </source>
</evidence>
<evidence type="ECO:0000313" key="6">
    <source>
        <dbReference type="EMBL" id="KEZ79144.1"/>
    </source>
</evidence>
<dbReference type="eggNOG" id="COG0683">
    <property type="taxonomic scope" value="Bacteria"/>
</dbReference>
<dbReference type="PANTHER" id="PTHR30483:SF6">
    <property type="entry name" value="PERIPLASMIC BINDING PROTEIN OF ABC TRANSPORTER FOR NATURAL AMINO ACIDS"/>
    <property type="match status" value="1"/>
</dbReference>
<keyword evidence="7" id="KW-1185">Reference proteome</keyword>
<evidence type="ECO:0000313" key="7">
    <source>
        <dbReference type="Proteomes" id="UP000028302"/>
    </source>
</evidence>
<evidence type="ECO:0000256" key="3">
    <source>
        <dbReference type="ARBA" id="ARBA00022729"/>
    </source>
</evidence>
<dbReference type="Proteomes" id="UP000028302">
    <property type="component" value="Unassembled WGS sequence"/>
</dbReference>
<dbReference type="AlphaFoldDB" id="A0A084IR10"/>
<feature type="domain" description="Leucine-binding protein" evidence="5">
    <location>
        <begin position="42"/>
        <end position="389"/>
    </location>
</feature>
<keyword evidence="4" id="KW-0029">Amino-acid transport</keyword>
<reference evidence="6 7" key="1">
    <citation type="submission" date="2013-03" db="EMBL/GenBank/DDBJ databases">
        <title>Salinisphaera hydrothermalis C41B8 Genome Sequencing.</title>
        <authorList>
            <person name="Li C."/>
            <person name="Lai Q."/>
            <person name="Shao Z."/>
        </authorList>
    </citation>
    <scope>NUCLEOTIDE SEQUENCE [LARGE SCALE GENOMIC DNA]</scope>
    <source>
        <strain evidence="6 7">C41B8</strain>
    </source>
</reference>
<comment type="caution">
    <text evidence="6">The sequence shown here is derived from an EMBL/GenBank/DDBJ whole genome shotgun (WGS) entry which is preliminary data.</text>
</comment>
<comment type="similarity">
    <text evidence="1">Belongs to the leucine-binding protein family.</text>
</comment>
<dbReference type="OrthoDB" id="5794591at2"/>
<dbReference type="InterPro" id="IPR000709">
    <property type="entry name" value="Leu_Ile_Val-bd"/>
</dbReference>
<dbReference type="InterPro" id="IPR028082">
    <property type="entry name" value="Peripla_BP_I"/>
</dbReference>
<keyword evidence="2" id="KW-0813">Transport</keyword>
<dbReference type="InterPro" id="IPR051010">
    <property type="entry name" value="BCAA_transport"/>
</dbReference>
<dbReference type="Pfam" id="PF13458">
    <property type="entry name" value="Peripla_BP_6"/>
    <property type="match status" value="1"/>
</dbReference>
<dbReference type="Gene3D" id="3.40.50.2300">
    <property type="match status" value="2"/>
</dbReference>
<dbReference type="InterPro" id="IPR006311">
    <property type="entry name" value="TAT_signal"/>
</dbReference>
<evidence type="ECO:0000256" key="1">
    <source>
        <dbReference type="ARBA" id="ARBA00010062"/>
    </source>
</evidence>
<dbReference type="EMBL" id="APNK01000001">
    <property type="protein sequence ID" value="KEZ79144.1"/>
    <property type="molecule type" value="Genomic_DNA"/>
</dbReference>
<proteinExistence type="inferred from homology"/>
<keyword evidence="6" id="KW-0675">Receptor</keyword>